<protein>
    <submittedName>
        <fullName evidence="1">DNA-directed RNA polymerases II and V subunitA</fullName>
    </submittedName>
</protein>
<keyword evidence="1" id="KW-0804">Transcription</keyword>
<evidence type="ECO:0000313" key="1">
    <source>
        <dbReference type="EMBL" id="KAL0349187.1"/>
    </source>
</evidence>
<dbReference type="SUPFAM" id="SSF50249">
    <property type="entry name" value="Nucleic acid-binding proteins"/>
    <property type="match status" value="1"/>
</dbReference>
<dbReference type="GO" id="GO:0006351">
    <property type="term" value="P:DNA-templated transcription"/>
    <property type="evidence" value="ECO:0007669"/>
    <property type="project" value="InterPro"/>
</dbReference>
<keyword evidence="1" id="KW-0240">DNA-directed RNA polymerase</keyword>
<dbReference type="InterPro" id="IPR012340">
    <property type="entry name" value="NA-bd_OB-fold"/>
</dbReference>
<dbReference type="Pfam" id="PF03870">
    <property type="entry name" value="RNA_pol_Rpb8"/>
    <property type="match status" value="1"/>
</dbReference>
<proteinExistence type="predicted"/>
<reference evidence="1" key="1">
    <citation type="submission" date="2020-06" db="EMBL/GenBank/DDBJ databases">
        <authorList>
            <person name="Li T."/>
            <person name="Hu X."/>
            <person name="Zhang T."/>
            <person name="Song X."/>
            <person name="Zhang H."/>
            <person name="Dai N."/>
            <person name="Sheng W."/>
            <person name="Hou X."/>
            <person name="Wei L."/>
        </authorList>
    </citation>
    <scope>NUCLEOTIDE SEQUENCE</scope>
    <source>
        <strain evidence="1">G01</strain>
        <tissue evidence="1">Leaf</tissue>
    </source>
</reference>
<dbReference type="GO" id="GO:0005666">
    <property type="term" value="C:RNA polymerase III complex"/>
    <property type="evidence" value="ECO:0007669"/>
    <property type="project" value="TreeGrafter"/>
</dbReference>
<accession>A0AAW2NZ91</accession>
<dbReference type="PANTHER" id="PTHR10917:SF1">
    <property type="entry name" value="DNA-DIRECTED RNA POLYMERASE I, II"/>
    <property type="match status" value="1"/>
</dbReference>
<reference evidence="1" key="2">
    <citation type="journal article" date="2024" name="Plant">
        <title>Genomic evolution and insights into agronomic trait innovations of Sesamum species.</title>
        <authorList>
            <person name="Miao H."/>
            <person name="Wang L."/>
            <person name="Qu L."/>
            <person name="Liu H."/>
            <person name="Sun Y."/>
            <person name="Le M."/>
            <person name="Wang Q."/>
            <person name="Wei S."/>
            <person name="Zheng Y."/>
            <person name="Lin W."/>
            <person name="Duan Y."/>
            <person name="Cao H."/>
            <person name="Xiong S."/>
            <person name="Wang X."/>
            <person name="Wei L."/>
            <person name="Li C."/>
            <person name="Ma Q."/>
            <person name="Ju M."/>
            <person name="Zhao R."/>
            <person name="Li G."/>
            <person name="Mu C."/>
            <person name="Tian Q."/>
            <person name="Mei H."/>
            <person name="Zhang T."/>
            <person name="Gao T."/>
            <person name="Zhang H."/>
        </authorList>
    </citation>
    <scope>NUCLEOTIDE SEQUENCE</scope>
    <source>
        <strain evidence="1">G01</strain>
    </source>
</reference>
<sequence length="175" mass="20312">MADFHFDEIIKVLKIDSQVVYDKEIIFKLFEVYVRDWFELKGFGNGISVSRINAESEDDDSILELDVHNEIYPMLPGEKYRMVISKTLNVDGSPVAGYFPEVQGKQKSLADKFEYVMHGLLYKMSEAKEKTHGGDDVKMEAYISFGGLQMLLKSDPLKMRKFRIDQRLFLLLRKI</sequence>
<name>A0AAW2NZ91_9LAMI</name>
<dbReference type="PANTHER" id="PTHR10917">
    <property type="entry name" value="DNA-DIRECTED RNA POLYMERASES I, II, AND III SUBUNIT RPABC3"/>
    <property type="match status" value="1"/>
</dbReference>
<gene>
    <name evidence="1" type="ORF">Sangu_1146500</name>
</gene>
<dbReference type="EMBL" id="JACGWK010000006">
    <property type="protein sequence ID" value="KAL0349187.1"/>
    <property type="molecule type" value="Genomic_DNA"/>
</dbReference>
<dbReference type="Gene3D" id="2.40.50.140">
    <property type="entry name" value="Nucleic acid-binding proteins"/>
    <property type="match status" value="1"/>
</dbReference>
<dbReference type="GO" id="GO:0005736">
    <property type="term" value="C:RNA polymerase I complex"/>
    <property type="evidence" value="ECO:0007669"/>
    <property type="project" value="TreeGrafter"/>
</dbReference>
<dbReference type="InterPro" id="IPR005570">
    <property type="entry name" value="RPABC3"/>
</dbReference>
<dbReference type="SMART" id="SM00658">
    <property type="entry name" value="RPOL8c"/>
    <property type="match status" value="1"/>
</dbReference>
<dbReference type="GO" id="GO:0003899">
    <property type="term" value="F:DNA-directed RNA polymerase activity"/>
    <property type="evidence" value="ECO:0007669"/>
    <property type="project" value="InterPro"/>
</dbReference>
<dbReference type="GO" id="GO:0005665">
    <property type="term" value="C:RNA polymerase II, core complex"/>
    <property type="evidence" value="ECO:0007669"/>
    <property type="project" value="TreeGrafter"/>
</dbReference>
<dbReference type="AlphaFoldDB" id="A0AAW2NZ91"/>
<organism evidence="1">
    <name type="scientific">Sesamum angustifolium</name>
    <dbReference type="NCBI Taxonomy" id="2727405"/>
    <lineage>
        <taxon>Eukaryota</taxon>
        <taxon>Viridiplantae</taxon>
        <taxon>Streptophyta</taxon>
        <taxon>Embryophyta</taxon>
        <taxon>Tracheophyta</taxon>
        <taxon>Spermatophyta</taxon>
        <taxon>Magnoliopsida</taxon>
        <taxon>eudicotyledons</taxon>
        <taxon>Gunneridae</taxon>
        <taxon>Pentapetalae</taxon>
        <taxon>asterids</taxon>
        <taxon>lamiids</taxon>
        <taxon>Lamiales</taxon>
        <taxon>Pedaliaceae</taxon>
        <taxon>Sesamum</taxon>
    </lineage>
</organism>
<comment type="caution">
    <text evidence="1">The sequence shown here is derived from an EMBL/GenBank/DDBJ whole genome shotgun (WGS) entry which is preliminary data.</text>
</comment>